<proteinExistence type="predicted"/>
<name>A0A4R1R7F3_HYDET</name>
<dbReference type="Pfam" id="PF00455">
    <property type="entry name" value="DeoRC"/>
    <property type="match status" value="1"/>
</dbReference>
<dbReference type="PANTHER" id="PTHR30363">
    <property type="entry name" value="HTH-TYPE TRANSCRIPTIONAL REGULATOR SRLR-RELATED"/>
    <property type="match status" value="1"/>
</dbReference>
<gene>
    <name evidence="5" type="ORF">EDC14_10345</name>
</gene>
<dbReference type="EMBL" id="SLUN01000034">
    <property type="protein sequence ID" value="TCL61450.1"/>
    <property type="molecule type" value="Genomic_DNA"/>
</dbReference>
<keyword evidence="2" id="KW-0238">DNA-binding</keyword>
<dbReference type="InterPro" id="IPR036388">
    <property type="entry name" value="WH-like_DNA-bd_sf"/>
</dbReference>
<dbReference type="InterPro" id="IPR036390">
    <property type="entry name" value="WH_DNA-bd_sf"/>
</dbReference>
<dbReference type="Gene3D" id="1.10.10.10">
    <property type="entry name" value="Winged helix-like DNA-binding domain superfamily/Winged helix DNA-binding domain"/>
    <property type="match status" value="1"/>
</dbReference>
<feature type="domain" description="HTH deoR-type" evidence="4">
    <location>
        <begin position="3"/>
        <end position="58"/>
    </location>
</feature>
<evidence type="ECO:0000313" key="5">
    <source>
        <dbReference type="EMBL" id="TCL61450.1"/>
    </source>
</evidence>
<evidence type="ECO:0000256" key="1">
    <source>
        <dbReference type="ARBA" id="ARBA00023015"/>
    </source>
</evidence>
<dbReference type="InterPro" id="IPR001034">
    <property type="entry name" value="DeoR_HTH"/>
</dbReference>
<dbReference type="InterPro" id="IPR037171">
    <property type="entry name" value="NagB/RpiA_transferase-like"/>
</dbReference>
<reference evidence="5 6" key="1">
    <citation type="submission" date="2019-03" db="EMBL/GenBank/DDBJ databases">
        <title>Genomic Encyclopedia of Type Strains, Phase IV (KMG-IV): sequencing the most valuable type-strain genomes for metagenomic binning, comparative biology and taxonomic classification.</title>
        <authorList>
            <person name="Goeker M."/>
        </authorList>
    </citation>
    <scope>NUCLEOTIDE SEQUENCE [LARGE SCALE GENOMIC DNA]</scope>
    <source>
        <strain evidence="5 6">LX-B</strain>
    </source>
</reference>
<dbReference type="AlphaFoldDB" id="A0A4R1R7F3"/>
<evidence type="ECO:0000256" key="2">
    <source>
        <dbReference type="ARBA" id="ARBA00023125"/>
    </source>
</evidence>
<dbReference type="RefSeq" id="WP_243663056.1">
    <property type="nucleotide sequence ID" value="NZ_SLUN01000034.1"/>
</dbReference>
<dbReference type="InterPro" id="IPR050313">
    <property type="entry name" value="Carb_Metab_HTH_regulators"/>
</dbReference>
<accession>A0A4R1R7F3</accession>
<protein>
    <submittedName>
        <fullName evidence="5">DeoR family transcriptional regulator</fullName>
    </submittedName>
</protein>
<dbReference type="SMART" id="SM01134">
    <property type="entry name" value="DeoRC"/>
    <property type="match status" value="1"/>
</dbReference>
<dbReference type="PROSITE" id="PS51000">
    <property type="entry name" value="HTH_DEOR_2"/>
    <property type="match status" value="1"/>
</dbReference>
<keyword evidence="3" id="KW-0804">Transcription</keyword>
<dbReference type="SUPFAM" id="SSF100950">
    <property type="entry name" value="NagB/RpiA/CoA transferase-like"/>
    <property type="match status" value="1"/>
</dbReference>
<evidence type="ECO:0000259" key="4">
    <source>
        <dbReference type="PROSITE" id="PS51000"/>
    </source>
</evidence>
<keyword evidence="6" id="KW-1185">Reference proteome</keyword>
<dbReference type="SUPFAM" id="SSF46785">
    <property type="entry name" value="Winged helix' DNA-binding domain"/>
    <property type="match status" value="1"/>
</dbReference>
<dbReference type="GO" id="GO:0003700">
    <property type="term" value="F:DNA-binding transcription factor activity"/>
    <property type="evidence" value="ECO:0007669"/>
    <property type="project" value="InterPro"/>
</dbReference>
<organism evidence="5 6">
    <name type="scientific">Hydrogenispora ethanolica</name>
    <dbReference type="NCBI Taxonomy" id="1082276"/>
    <lineage>
        <taxon>Bacteria</taxon>
        <taxon>Bacillati</taxon>
        <taxon>Bacillota</taxon>
        <taxon>Hydrogenispora</taxon>
    </lineage>
</organism>
<dbReference type="InterPro" id="IPR014036">
    <property type="entry name" value="DeoR-like_C"/>
</dbReference>
<dbReference type="PANTHER" id="PTHR30363:SF44">
    <property type="entry name" value="AGA OPERON TRANSCRIPTIONAL REPRESSOR-RELATED"/>
    <property type="match status" value="1"/>
</dbReference>
<dbReference type="Pfam" id="PF08220">
    <property type="entry name" value="HTH_DeoR"/>
    <property type="match status" value="1"/>
</dbReference>
<dbReference type="Proteomes" id="UP000295008">
    <property type="component" value="Unassembled WGS sequence"/>
</dbReference>
<evidence type="ECO:0000313" key="6">
    <source>
        <dbReference type="Proteomes" id="UP000295008"/>
    </source>
</evidence>
<dbReference type="Gene3D" id="3.40.50.1360">
    <property type="match status" value="1"/>
</dbReference>
<evidence type="ECO:0000256" key="3">
    <source>
        <dbReference type="ARBA" id="ARBA00023163"/>
    </source>
</evidence>
<dbReference type="InterPro" id="IPR018356">
    <property type="entry name" value="Tscrpt_reg_HTH_DeoR_CS"/>
</dbReference>
<dbReference type="PRINTS" id="PR00037">
    <property type="entry name" value="HTHLACR"/>
</dbReference>
<dbReference type="SMART" id="SM00420">
    <property type="entry name" value="HTH_DEOR"/>
    <property type="match status" value="1"/>
</dbReference>
<dbReference type="PROSITE" id="PS00894">
    <property type="entry name" value="HTH_DEOR_1"/>
    <property type="match status" value="1"/>
</dbReference>
<sequence length="253" mass="27760">MFPEERQSKILDILSKQGRCLVGALAQELGVSMVTVRQDLDLLERRGLLRRTHGGAILNAKTGFERPFQIEETSFKTEKERIAAAAVKEVSSGDTVILDVGTTTTEVARLLKKHRDLTVVTNAVNIALILEDNPDITTVVTGGTLRAKQHSLVNPYAELILEKINADLAFIGVSGVAADYGYTNVNLAEAELKSLFFRKARRRIVLADSSKIGNVARAKVADLLEADRLITDRSANAEEVARLRERGLEVQLV</sequence>
<keyword evidence="1" id="KW-0805">Transcription regulation</keyword>
<dbReference type="GO" id="GO:0003677">
    <property type="term" value="F:DNA binding"/>
    <property type="evidence" value="ECO:0007669"/>
    <property type="project" value="UniProtKB-KW"/>
</dbReference>
<comment type="caution">
    <text evidence="5">The sequence shown here is derived from an EMBL/GenBank/DDBJ whole genome shotgun (WGS) entry which is preliminary data.</text>
</comment>